<keyword evidence="2" id="KW-0805">Transcription regulation</keyword>
<dbReference type="InterPro" id="IPR005119">
    <property type="entry name" value="LysR_subst-bd"/>
</dbReference>
<evidence type="ECO:0000256" key="3">
    <source>
        <dbReference type="ARBA" id="ARBA00023125"/>
    </source>
</evidence>
<organism evidence="6 7">
    <name type="scientific">Ramlibacter agri</name>
    <dbReference type="NCBI Taxonomy" id="2728837"/>
    <lineage>
        <taxon>Bacteria</taxon>
        <taxon>Pseudomonadati</taxon>
        <taxon>Pseudomonadota</taxon>
        <taxon>Betaproteobacteria</taxon>
        <taxon>Burkholderiales</taxon>
        <taxon>Comamonadaceae</taxon>
        <taxon>Ramlibacter</taxon>
    </lineage>
</organism>
<dbReference type="Gene3D" id="1.10.10.10">
    <property type="entry name" value="Winged helix-like DNA-binding domain superfamily/Winged helix DNA-binding domain"/>
    <property type="match status" value="1"/>
</dbReference>
<dbReference type="Pfam" id="PF00126">
    <property type="entry name" value="HTH_1"/>
    <property type="match status" value="1"/>
</dbReference>
<gene>
    <name evidence="6" type="ORF">HHL11_23650</name>
</gene>
<feature type="domain" description="HTH lysR-type" evidence="5">
    <location>
        <begin position="11"/>
        <end position="68"/>
    </location>
</feature>
<dbReference type="SUPFAM" id="SSF46785">
    <property type="entry name" value="Winged helix' DNA-binding domain"/>
    <property type="match status" value="1"/>
</dbReference>
<dbReference type="NCBIfam" id="NF008095">
    <property type="entry name" value="PRK10837.1"/>
    <property type="match status" value="1"/>
</dbReference>
<comment type="caution">
    <text evidence="6">The sequence shown here is derived from an EMBL/GenBank/DDBJ whole genome shotgun (WGS) entry which is preliminary data.</text>
</comment>
<evidence type="ECO:0000313" key="7">
    <source>
        <dbReference type="Proteomes" id="UP000541185"/>
    </source>
</evidence>
<keyword evidence="3" id="KW-0238">DNA-binding</keyword>
<keyword evidence="7" id="KW-1185">Reference proteome</keyword>
<evidence type="ECO:0000259" key="5">
    <source>
        <dbReference type="PROSITE" id="PS50931"/>
    </source>
</evidence>
<evidence type="ECO:0000256" key="4">
    <source>
        <dbReference type="ARBA" id="ARBA00023163"/>
    </source>
</evidence>
<dbReference type="GO" id="GO:0000976">
    <property type="term" value="F:transcription cis-regulatory region binding"/>
    <property type="evidence" value="ECO:0007669"/>
    <property type="project" value="TreeGrafter"/>
</dbReference>
<keyword evidence="4" id="KW-0804">Transcription</keyword>
<dbReference type="RefSeq" id="WP_169421005.1">
    <property type="nucleotide sequence ID" value="NZ_JABBFX010000002.1"/>
</dbReference>
<dbReference type="PANTHER" id="PTHR30126:SF94">
    <property type="entry name" value="LYSR FAMILY TRANSCRIPTIONAL REGULATOR"/>
    <property type="match status" value="1"/>
</dbReference>
<dbReference type="InterPro" id="IPR036388">
    <property type="entry name" value="WH-like_DNA-bd_sf"/>
</dbReference>
<protein>
    <submittedName>
        <fullName evidence="6">LysR family transcriptional regulator</fullName>
    </submittedName>
</protein>
<dbReference type="Pfam" id="PF03466">
    <property type="entry name" value="LysR_substrate"/>
    <property type="match status" value="1"/>
</dbReference>
<dbReference type="InterPro" id="IPR036390">
    <property type="entry name" value="WH_DNA-bd_sf"/>
</dbReference>
<evidence type="ECO:0000256" key="2">
    <source>
        <dbReference type="ARBA" id="ARBA00023015"/>
    </source>
</evidence>
<dbReference type="AlphaFoldDB" id="A0A848HB78"/>
<dbReference type="GO" id="GO:0003700">
    <property type="term" value="F:DNA-binding transcription factor activity"/>
    <property type="evidence" value="ECO:0007669"/>
    <property type="project" value="InterPro"/>
</dbReference>
<dbReference type="SUPFAM" id="SSF53850">
    <property type="entry name" value="Periplasmic binding protein-like II"/>
    <property type="match status" value="1"/>
</dbReference>
<proteinExistence type="inferred from homology"/>
<accession>A0A848HB78</accession>
<dbReference type="Proteomes" id="UP000541185">
    <property type="component" value="Unassembled WGS sequence"/>
</dbReference>
<dbReference type="PROSITE" id="PS50931">
    <property type="entry name" value="HTH_LYSR"/>
    <property type="match status" value="1"/>
</dbReference>
<name>A0A848HB78_9BURK</name>
<sequence>MTRKTDQRLKLTLRQLEVFAAVARGGTTRAAADEISRSQSAASNALGELETVLGVQLFDRVGKKLVINENGRALLPKAAGILDEALETELLFTTAHAAPLRLASSYTIGEYLLPGLIAGWKATHARSNVKLKIANTHDVFDAVASYTADLGFIEGTHTHPEVTVRRWRSDELAIVAAPDHPLARRRVTARQLQQATWVLREEGSGTREAADRWLIRHLPQIDVELELGSNEAVKRAVAAGMGLGCLSRLAVRDAVQEGWLAEIATALPPTQRPLSIVTHRAKRLGAAAQAFLEHCMSTAA</sequence>
<dbReference type="EMBL" id="JABBFX010000002">
    <property type="protein sequence ID" value="NML46759.1"/>
    <property type="molecule type" value="Genomic_DNA"/>
</dbReference>
<dbReference type="CDD" id="cd08420">
    <property type="entry name" value="PBP2_CysL_like"/>
    <property type="match status" value="1"/>
</dbReference>
<evidence type="ECO:0000256" key="1">
    <source>
        <dbReference type="ARBA" id="ARBA00009437"/>
    </source>
</evidence>
<reference evidence="6 7" key="1">
    <citation type="submission" date="2020-04" db="EMBL/GenBank/DDBJ databases">
        <title>Ramlibacter sp. G-1-2-2 isolated from soil.</title>
        <authorList>
            <person name="Dahal R.H."/>
        </authorList>
    </citation>
    <scope>NUCLEOTIDE SEQUENCE [LARGE SCALE GENOMIC DNA]</scope>
    <source>
        <strain evidence="6 7">G-1-2-2</strain>
    </source>
</reference>
<comment type="similarity">
    <text evidence="1">Belongs to the LysR transcriptional regulatory family.</text>
</comment>
<dbReference type="Gene3D" id="3.40.190.290">
    <property type="match status" value="1"/>
</dbReference>
<dbReference type="InterPro" id="IPR000847">
    <property type="entry name" value="LysR_HTH_N"/>
</dbReference>
<evidence type="ECO:0000313" key="6">
    <source>
        <dbReference type="EMBL" id="NML46759.1"/>
    </source>
</evidence>
<dbReference type="PANTHER" id="PTHR30126">
    <property type="entry name" value="HTH-TYPE TRANSCRIPTIONAL REGULATOR"/>
    <property type="match status" value="1"/>
</dbReference>